<accession>A0ABX8SJV6</accession>
<reference evidence="4 5" key="1">
    <citation type="submission" date="2021-07" db="EMBL/GenBank/DDBJ databases">
        <title>complete genome sequencing of Tessaracoccus sp.J1M15.</title>
        <authorList>
            <person name="Bae J.-W."/>
            <person name="Kim D.-y."/>
        </authorList>
    </citation>
    <scope>NUCLEOTIDE SEQUENCE [LARGE SCALE GENOMIC DNA]</scope>
    <source>
        <strain evidence="4 5">J1M15</strain>
    </source>
</reference>
<protein>
    <submittedName>
        <fullName evidence="4">Recombinase family protein</fullName>
    </submittedName>
</protein>
<dbReference type="Proteomes" id="UP000824504">
    <property type="component" value="Chromosome"/>
</dbReference>
<evidence type="ECO:0000256" key="1">
    <source>
        <dbReference type="SAM" id="MobiDB-lite"/>
    </source>
</evidence>
<sequence length="504" mass="55348">MDVLVYTRISRDTTGMAAGVQRQEADCRALAASHGWTITSVHTDNDTSAYSGTPRPGYQAVLDELRQGSVGAVVVWHVDRLYRRVTDLEEYIAACQVHGVPTYSVQAGPLDLTTPSGRMIARQLGAVAQYESEQKGERQRRANQQRAQQGRNPTTRRCFGYEPDGLTLRPAEADAIRDAYQALLAGASLGEIARMWNAAGLHGPQGAIRLPADVKAEWETAKAAARAAGEPMPPRPFVPCDWTGSVVSRTLRLPRLAGLRRYRGELVRDPATGELVRGVWSAIVDLETWRAAQDVLNAPDRQQFPSAERQLLSGLALCGECGATMQSGGTRGGRRRIRCSSKSSHAYRESEPIDTYVEAVIIERLSRPDARELLSPPTPEVDVDGIRAELRALAVRQEELAEGFADGAVTLAQLRTANERIDETRAQLEGSLPSPENAVLRRLVDADDVPQAWANLRQEDKRSAIGALAVVEILAPGTKEKAYLDWRARVLNPESLRITWRQGR</sequence>
<dbReference type="RefSeq" id="WP_219081854.1">
    <property type="nucleotide sequence ID" value="NZ_CP079216.1"/>
</dbReference>
<organism evidence="4 5">
    <name type="scientific">Tessaracoccus palaemonis</name>
    <dbReference type="NCBI Taxonomy" id="2829499"/>
    <lineage>
        <taxon>Bacteria</taxon>
        <taxon>Bacillati</taxon>
        <taxon>Actinomycetota</taxon>
        <taxon>Actinomycetes</taxon>
        <taxon>Propionibacteriales</taxon>
        <taxon>Propionibacteriaceae</taxon>
        <taxon>Tessaracoccus</taxon>
    </lineage>
</organism>
<dbReference type="CDD" id="cd00338">
    <property type="entry name" value="Ser_Recombinase"/>
    <property type="match status" value="1"/>
</dbReference>
<dbReference type="InterPro" id="IPR006119">
    <property type="entry name" value="Resolv_N"/>
</dbReference>
<evidence type="ECO:0000259" key="3">
    <source>
        <dbReference type="PROSITE" id="PS51737"/>
    </source>
</evidence>
<dbReference type="Pfam" id="PF13408">
    <property type="entry name" value="Zn_ribbon_recom"/>
    <property type="match status" value="1"/>
</dbReference>
<dbReference type="PANTHER" id="PTHR30461:SF23">
    <property type="entry name" value="DNA RECOMBINASE-RELATED"/>
    <property type="match status" value="1"/>
</dbReference>
<dbReference type="InterPro" id="IPR025827">
    <property type="entry name" value="Zn_ribbon_recom_dom"/>
</dbReference>
<dbReference type="EMBL" id="CP079216">
    <property type="protein sequence ID" value="QXT62715.1"/>
    <property type="molecule type" value="Genomic_DNA"/>
</dbReference>
<dbReference type="Pfam" id="PF00239">
    <property type="entry name" value="Resolvase"/>
    <property type="match status" value="1"/>
</dbReference>
<keyword evidence="5" id="KW-1185">Reference proteome</keyword>
<feature type="domain" description="Resolvase/invertase-type recombinase catalytic" evidence="2">
    <location>
        <begin position="2"/>
        <end position="150"/>
    </location>
</feature>
<feature type="domain" description="Recombinase" evidence="3">
    <location>
        <begin position="158"/>
        <end position="302"/>
    </location>
</feature>
<feature type="region of interest" description="Disordered" evidence="1">
    <location>
        <begin position="131"/>
        <end position="163"/>
    </location>
</feature>
<dbReference type="InterPro" id="IPR050639">
    <property type="entry name" value="SSR_resolvase"/>
</dbReference>
<evidence type="ECO:0000313" key="5">
    <source>
        <dbReference type="Proteomes" id="UP000824504"/>
    </source>
</evidence>
<dbReference type="PROSITE" id="PS51737">
    <property type="entry name" value="RECOMBINASE_DNA_BIND"/>
    <property type="match status" value="1"/>
</dbReference>
<evidence type="ECO:0000313" key="4">
    <source>
        <dbReference type="EMBL" id="QXT62715.1"/>
    </source>
</evidence>
<evidence type="ECO:0000259" key="2">
    <source>
        <dbReference type="PROSITE" id="PS51736"/>
    </source>
</evidence>
<proteinExistence type="predicted"/>
<dbReference type="SMART" id="SM00857">
    <property type="entry name" value="Resolvase"/>
    <property type="match status" value="1"/>
</dbReference>
<dbReference type="PANTHER" id="PTHR30461">
    <property type="entry name" value="DNA-INVERTASE FROM LAMBDOID PROPHAGE"/>
    <property type="match status" value="1"/>
</dbReference>
<name>A0ABX8SJV6_9ACTN</name>
<dbReference type="InterPro" id="IPR011109">
    <property type="entry name" value="DNA_bind_recombinase_dom"/>
</dbReference>
<dbReference type="PROSITE" id="PS51736">
    <property type="entry name" value="RECOMBINASES_3"/>
    <property type="match status" value="1"/>
</dbReference>
<gene>
    <name evidence="4" type="ORF">KDB89_13430</name>
</gene>
<dbReference type="Pfam" id="PF07508">
    <property type="entry name" value="Recombinase"/>
    <property type="match status" value="1"/>
</dbReference>
<feature type="compositionally biased region" description="Low complexity" evidence="1">
    <location>
        <begin position="142"/>
        <end position="152"/>
    </location>
</feature>